<evidence type="ECO:0000313" key="2">
    <source>
        <dbReference type="Proteomes" id="UP000038010"/>
    </source>
</evidence>
<gene>
    <name evidence="1" type="ORF">AB675_2410</name>
</gene>
<name>A0A0N0NRK8_9EURO</name>
<evidence type="ECO:0000313" key="1">
    <source>
        <dbReference type="EMBL" id="KPI45198.1"/>
    </source>
</evidence>
<proteinExistence type="predicted"/>
<accession>A0A0N0NRK8</accession>
<sequence length="421" mass="46423">MKLVDADNYQQWLAGLRIAAATQPGVADILFTANIAVQQPPNPKDFFFTTSTYAPLEVAPFQPLGNVSSSDVLKAYDIIVNGYQVNQAQLARARELLLSSVDHLIVPLIADKLREGDHPKDAVAFLDALFSCQNIGNVQTAAILANDRREFPNAHHNMFSSILRYLGPCLQDRATYNSVANNGLMDHTDADWCKRIIDGLTDEWRILADGLLPSTATNLTRLLRFLLQWDRNFVCASHKTEGESEEIIASAQATDFAARLERAKRTNPQTLTPPRALATDDFDKPWILDLGPAHISTEPRWFTMGITPNEPGDPEPEVHARPLVVVGAGDAHLGIFSTSFEHATFVLKSCLYTPDQGLAHSRISLPALLEDGYTWELDGDVMKVVDKRGRVWLTAEIGVQYGTKQWVVTNIAGPSQLNLGG</sequence>
<dbReference type="GeneID" id="28734262"/>
<dbReference type="RefSeq" id="XP_018005161.1">
    <property type="nucleotide sequence ID" value="XM_018142382.1"/>
</dbReference>
<protein>
    <submittedName>
        <fullName evidence="1">Uncharacterized protein</fullName>
    </submittedName>
</protein>
<comment type="caution">
    <text evidence="1">The sequence shown here is derived from an EMBL/GenBank/DDBJ whole genome shotgun (WGS) entry which is preliminary data.</text>
</comment>
<dbReference type="EMBL" id="LFJN01000002">
    <property type="protein sequence ID" value="KPI45198.1"/>
    <property type="molecule type" value="Genomic_DNA"/>
</dbReference>
<organism evidence="1 2">
    <name type="scientific">Cyphellophora attinorum</name>
    <dbReference type="NCBI Taxonomy" id="1664694"/>
    <lineage>
        <taxon>Eukaryota</taxon>
        <taxon>Fungi</taxon>
        <taxon>Dikarya</taxon>
        <taxon>Ascomycota</taxon>
        <taxon>Pezizomycotina</taxon>
        <taxon>Eurotiomycetes</taxon>
        <taxon>Chaetothyriomycetidae</taxon>
        <taxon>Chaetothyriales</taxon>
        <taxon>Cyphellophoraceae</taxon>
        <taxon>Cyphellophora</taxon>
    </lineage>
</organism>
<reference evidence="1 2" key="1">
    <citation type="submission" date="2015-06" db="EMBL/GenBank/DDBJ databases">
        <title>Draft genome of the ant-associated black yeast Phialophora attae CBS 131958.</title>
        <authorList>
            <person name="Moreno L.F."/>
            <person name="Stielow B.J."/>
            <person name="de Hoog S."/>
            <person name="Vicente V.A."/>
            <person name="Weiss V.A."/>
            <person name="de Vries M."/>
            <person name="Cruz L.M."/>
            <person name="Souza E.M."/>
        </authorList>
    </citation>
    <scope>NUCLEOTIDE SEQUENCE [LARGE SCALE GENOMIC DNA]</scope>
    <source>
        <strain evidence="1 2">CBS 131958</strain>
    </source>
</reference>
<dbReference type="Proteomes" id="UP000038010">
    <property type="component" value="Unassembled WGS sequence"/>
</dbReference>
<dbReference type="VEuPathDB" id="FungiDB:AB675_2410"/>
<keyword evidence="2" id="KW-1185">Reference proteome</keyword>
<dbReference type="AlphaFoldDB" id="A0A0N0NRK8"/>